<proteinExistence type="predicted"/>
<feature type="region of interest" description="Disordered" evidence="1">
    <location>
        <begin position="28"/>
        <end position="98"/>
    </location>
</feature>
<organism evidence="2 3">
    <name type="scientific">Gossypium barbadense</name>
    <name type="common">Sea Island cotton</name>
    <name type="synonym">Hibiscus barbadensis</name>
    <dbReference type="NCBI Taxonomy" id="3634"/>
    <lineage>
        <taxon>Eukaryota</taxon>
        <taxon>Viridiplantae</taxon>
        <taxon>Streptophyta</taxon>
        <taxon>Embryophyta</taxon>
        <taxon>Tracheophyta</taxon>
        <taxon>Spermatophyta</taxon>
        <taxon>Magnoliopsida</taxon>
        <taxon>eudicotyledons</taxon>
        <taxon>Gunneridae</taxon>
        <taxon>Pentapetalae</taxon>
        <taxon>rosids</taxon>
        <taxon>malvids</taxon>
        <taxon>Malvales</taxon>
        <taxon>Malvaceae</taxon>
        <taxon>Malvoideae</taxon>
        <taxon>Gossypium</taxon>
    </lineage>
</organism>
<reference evidence="2 3" key="1">
    <citation type="submission" date="2015-01" db="EMBL/GenBank/DDBJ databases">
        <title>Genome of allotetraploid Gossypium barbadense reveals genomic plasticity and fiber elongation in cotton evolution.</title>
        <authorList>
            <person name="Chen X."/>
            <person name="Liu X."/>
            <person name="Zhao B."/>
            <person name="Zheng H."/>
            <person name="Hu Y."/>
            <person name="Lu G."/>
            <person name="Yang C."/>
            <person name="Chen J."/>
            <person name="Shan C."/>
            <person name="Zhang L."/>
            <person name="Zhou Y."/>
            <person name="Wang L."/>
            <person name="Guo W."/>
            <person name="Bai Y."/>
            <person name="Ruan J."/>
            <person name="Shangguan X."/>
            <person name="Mao Y."/>
            <person name="Jiang J."/>
            <person name="Zhu Y."/>
            <person name="Lei J."/>
            <person name="Kang H."/>
            <person name="Chen S."/>
            <person name="He X."/>
            <person name="Wang R."/>
            <person name="Wang Y."/>
            <person name="Chen J."/>
            <person name="Wang L."/>
            <person name="Yu S."/>
            <person name="Wang B."/>
            <person name="Wei J."/>
            <person name="Song S."/>
            <person name="Lu X."/>
            <person name="Gao Z."/>
            <person name="Gu W."/>
            <person name="Deng X."/>
            <person name="Ma D."/>
            <person name="Wang S."/>
            <person name="Liang W."/>
            <person name="Fang L."/>
            <person name="Cai C."/>
            <person name="Zhu X."/>
            <person name="Zhou B."/>
            <person name="Zhang Y."/>
            <person name="Chen Z."/>
            <person name="Xu S."/>
            <person name="Zhu R."/>
            <person name="Wang S."/>
            <person name="Zhang T."/>
            <person name="Zhao G."/>
        </authorList>
    </citation>
    <scope>NUCLEOTIDE SEQUENCE [LARGE SCALE GENOMIC DNA]</scope>
    <source>
        <strain evidence="3">cv. Xinhai21</strain>
        <tissue evidence="2">Leaf</tissue>
    </source>
</reference>
<evidence type="ECO:0000313" key="3">
    <source>
        <dbReference type="Proteomes" id="UP000239757"/>
    </source>
</evidence>
<sequence length="98" mass="10537">MQFSTIVREPEPIVMVNQCDCVKKNKELVEGEDETSSKANAPSEESSSDDVEKTNQMEGVDDIDKSAWATGIGMGNPVRGSCQGEDIGVGTVRSNQVD</sequence>
<dbReference type="AlphaFoldDB" id="A0A2P5WLD8"/>
<dbReference type="EMBL" id="KZ667190">
    <property type="protein sequence ID" value="PPR91894.1"/>
    <property type="molecule type" value="Genomic_DNA"/>
</dbReference>
<dbReference type="Proteomes" id="UP000239757">
    <property type="component" value="Unassembled WGS sequence"/>
</dbReference>
<evidence type="ECO:0000313" key="2">
    <source>
        <dbReference type="EMBL" id="PPR91894.1"/>
    </source>
</evidence>
<evidence type="ECO:0000256" key="1">
    <source>
        <dbReference type="SAM" id="MobiDB-lite"/>
    </source>
</evidence>
<name>A0A2P5WLD8_GOSBA</name>
<protein>
    <submittedName>
        <fullName evidence="2">Uncharacterized protein</fullName>
    </submittedName>
</protein>
<accession>A0A2P5WLD8</accession>
<gene>
    <name evidence="2" type="ORF">GOBAR_AA28790</name>
</gene>